<gene>
    <name evidence="1" type="ORF">KC19_9G024000</name>
</gene>
<evidence type="ECO:0000313" key="1">
    <source>
        <dbReference type="EMBL" id="KAG0560912.1"/>
    </source>
</evidence>
<reference evidence="1" key="1">
    <citation type="submission" date="2020-06" db="EMBL/GenBank/DDBJ databases">
        <title>WGS assembly of Ceratodon purpureus strain R40.</title>
        <authorList>
            <person name="Carey S.B."/>
            <person name="Jenkins J."/>
            <person name="Shu S."/>
            <person name="Lovell J.T."/>
            <person name="Sreedasyam A."/>
            <person name="Maumus F."/>
            <person name="Tiley G.P."/>
            <person name="Fernandez-Pozo N."/>
            <person name="Barry K."/>
            <person name="Chen C."/>
            <person name="Wang M."/>
            <person name="Lipzen A."/>
            <person name="Daum C."/>
            <person name="Saski C.A."/>
            <person name="Payton A.C."/>
            <person name="Mcbreen J.C."/>
            <person name="Conrad R.E."/>
            <person name="Kollar L.M."/>
            <person name="Olsson S."/>
            <person name="Huttunen S."/>
            <person name="Landis J.B."/>
            <person name="Wickett N.J."/>
            <person name="Johnson M.G."/>
            <person name="Rensing S.A."/>
            <person name="Grimwood J."/>
            <person name="Schmutz J."/>
            <person name="Mcdaniel S.F."/>
        </authorList>
    </citation>
    <scope>NUCLEOTIDE SEQUENCE</scope>
    <source>
        <strain evidence="1">R40</strain>
    </source>
</reference>
<dbReference type="EMBL" id="CM026430">
    <property type="protein sequence ID" value="KAG0560912.1"/>
    <property type="molecule type" value="Genomic_DNA"/>
</dbReference>
<keyword evidence="2" id="KW-1185">Reference proteome</keyword>
<evidence type="ECO:0000313" key="2">
    <source>
        <dbReference type="Proteomes" id="UP000822688"/>
    </source>
</evidence>
<dbReference type="AlphaFoldDB" id="A0A8T0GVH4"/>
<proteinExistence type="predicted"/>
<accession>A0A8T0GVH4</accession>
<dbReference type="Proteomes" id="UP000822688">
    <property type="component" value="Chromosome 9"/>
</dbReference>
<comment type="caution">
    <text evidence="1">The sequence shown here is derived from an EMBL/GenBank/DDBJ whole genome shotgun (WGS) entry which is preliminary data.</text>
</comment>
<sequence length="52" mass="6207">MNVPKNHSQRFDIHQVYMNYQQVARCQQHMASLSHLHTSPDSRVCMKTYQKC</sequence>
<name>A0A8T0GVH4_CERPU</name>
<organism evidence="1 2">
    <name type="scientific">Ceratodon purpureus</name>
    <name type="common">Fire moss</name>
    <name type="synonym">Dicranum purpureum</name>
    <dbReference type="NCBI Taxonomy" id="3225"/>
    <lineage>
        <taxon>Eukaryota</taxon>
        <taxon>Viridiplantae</taxon>
        <taxon>Streptophyta</taxon>
        <taxon>Embryophyta</taxon>
        <taxon>Bryophyta</taxon>
        <taxon>Bryophytina</taxon>
        <taxon>Bryopsida</taxon>
        <taxon>Dicranidae</taxon>
        <taxon>Pseudoditrichales</taxon>
        <taxon>Ditrichaceae</taxon>
        <taxon>Ceratodon</taxon>
    </lineage>
</organism>
<protein>
    <submittedName>
        <fullName evidence="1">Uncharacterized protein</fullName>
    </submittedName>
</protein>